<dbReference type="SMART" id="SM00363">
    <property type="entry name" value="S4"/>
    <property type="match status" value="1"/>
</dbReference>
<accession>A0A4R2KYJ4</accession>
<dbReference type="InterPro" id="IPR040591">
    <property type="entry name" value="RqcP2_RBD"/>
</dbReference>
<gene>
    <name evidence="3" type="ORF">EV214_10313</name>
</gene>
<evidence type="ECO:0000256" key="1">
    <source>
        <dbReference type="PROSITE-ProRule" id="PRU00182"/>
    </source>
</evidence>
<dbReference type="EMBL" id="SLWV01000003">
    <property type="protein sequence ID" value="TCO78963.1"/>
    <property type="molecule type" value="Genomic_DNA"/>
</dbReference>
<dbReference type="RefSeq" id="WP_132242567.1">
    <property type="nucleotide sequence ID" value="NZ_SLWV01000003.1"/>
</dbReference>
<evidence type="ECO:0000313" key="3">
    <source>
        <dbReference type="EMBL" id="TCO78963.1"/>
    </source>
</evidence>
<dbReference type="SUPFAM" id="SSF55174">
    <property type="entry name" value="Alpha-L RNA-binding motif"/>
    <property type="match status" value="1"/>
</dbReference>
<evidence type="ECO:0000313" key="4">
    <source>
        <dbReference type="Proteomes" id="UP000294919"/>
    </source>
</evidence>
<sequence length="262" mass="30148">MIDKELLTKNIKNNEERQWIMKTLSKVESVCKGHIIKYTDFYDPYQIAVCVPTLNQIVEVKYLIAGGYEQAERKVIIIYPEYMQVKKEDFPICAIRVTGKFEKNDLTHRDFLGAILNLGLKREKVGDILVRDGQADMIVSEELCDFIRMNLEKISKYRINIEQITFDALINVQEDFRLVCSTVASLRLDAIIGVGFGESRNAISKLISNDRVKVNFRPINQPSYTIAEGDLISFKGKGRIILDKIGNKTKKDKYQICIKRMI</sequence>
<comment type="caution">
    <text evidence="3">The sequence shown here is derived from an EMBL/GenBank/DDBJ whole genome shotgun (WGS) entry which is preliminary data.</text>
</comment>
<dbReference type="PROSITE" id="PS50889">
    <property type="entry name" value="S4"/>
    <property type="match status" value="1"/>
</dbReference>
<dbReference type="Pfam" id="PF17774">
    <property type="entry name" value="YlmH_RBD"/>
    <property type="match status" value="1"/>
</dbReference>
<dbReference type="InterPro" id="IPR036986">
    <property type="entry name" value="S4_RNA-bd_sf"/>
</dbReference>
<dbReference type="Gene3D" id="3.30.1370.160">
    <property type="match status" value="1"/>
</dbReference>
<reference evidence="3 4" key="1">
    <citation type="submission" date="2019-03" db="EMBL/GenBank/DDBJ databases">
        <title>Genomic Encyclopedia of Type Strains, Phase IV (KMG-IV): sequencing the most valuable type-strain genomes for metagenomic binning, comparative biology and taxonomic classification.</title>
        <authorList>
            <person name="Goeker M."/>
        </authorList>
    </citation>
    <scope>NUCLEOTIDE SEQUENCE [LARGE SCALE GENOMIC DNA]</scope>
    <source>
        <strain evidence="3 4">DSM 102940</strain>
    </source>
</reference>
<dbReference type="GO" id="GO:0003723">
    <property type="term" value="F:RNA binding"/>
    <property type="evidence" value="ECO:0007669"/>
    <property type="project" value="UniProtKB-KW"/>
</dbReference>
<name>A0A4R2KYJ4_9FIRM</name>
<dbReference type="OrthoDB" id="9812787at2"/>
<dbReference type="AlphaFoldDB" id="A0A4R2KYJ4"/>
<dbReference type="PANTHER" id="PTHR13633">
    <property type="entry name" value="MITOCHONDRIAL TRANSCRIPTION RESCUE FACTOR 1"/>
    <property type="match status" value="1"/>
</dbReference>
<dbReference type="Gene3D" id="3.10.290.10">
    <property type="entry name" value="RNA-binding S4 domain"/>
    <property type="match status" value="1"/>
</dbReference>
<keyword evidence="1" id="KW-0694">RNA-binding</keyword>
<dbReference type="PANTHER" id="PTHR13633:SF3">
    <property type="entry name" value="MITOCHONDRIAL TRANSCRIPTION RESCUE FACTOR 1"/>
    <property type="match status" value="1"/>
</dbReference>
<dbReference type="Gene3D" id="3.30.70.330">
    <property type="match status" value="1"/>
</dbReference>
<dbReference type="InterPro" id="IPR012677">
    <property type="entry name" value="Nucleotide-bd_a/b_plait_sf"/>
</dbReference>
<proteinExistence type="predicted"/>
<dbReference type="Proteomes" id="UP000294919">
    <property type="component" value="Unassembled WGS sequence"/>
</dbReference>
<organism evidence="3 4">
    <name type="scientific">Marinisporobacter balticus</name>
    <dbReference type="NCBI Taxonomy" id="2018667"/>
    <lineage>
        <taxon>Bacteria</taxon>
        <taxon>Bacillati</taxon>
        <taxon>Bacillota</taxon>
        <taxon>Clostridia</taxon>
        <taxon>Peptostreptococcales</taxon>
        <taxon>Thermotaleaceae</taxon>
        <taxon>Marinisporobacter</taxon>
    </lineage>
</organism>
<keyword evidence="4" id="KW-1185">Reference proteome</keyword>
<evidence type="ECO:0000259" key="2">
    <source>
        <dbReference type="SMART" id="SM00363"/>
    </source>
</evidence>
<dbReference type="Pfam" id="PF01479">
    <property type="entry name" value="S4"/>
    <property type="match status" value="1"/>
</dbReference>
<feature type="domain" description="RNA-binding S4" evidence="2">
    <location>
        <begin position="186"/>
        <end position="246"/>
    </location>
</feature>
<dbReference type="CDD" id="cd00165">
    <property type="entry name" value="S4"/>
    <property type="match status" value="1"/>
</dbReference>
<dbReference type="InterPro" id="IPR002942">
    <property type="entry name" value="S4_RNA-bd"/>
</dbReference>
<protein>
    <submittedName>
        <fullName evidence="3">RNA-binding protein YlmH</fullName>
    </submittedName>
</protein>